<evidence type="ECO:0000256" key="3">
    <source>
        <dbReference type="ARBA" id="ARBA00022833"/>
    </source>
</evidence>
<dbReference type="SUPFAM" id="SSF57850">
    <property type="entry name" value="RING/U-box"/>
    <property type="match status" value="1"/>
</dbReference>
<evidence type="ECO:0000313" key="6">
    <source>
        <dbReference type="Proteomes" id="UP001521785"/>
    </source>
</evidence>
<reference evidence="5 6" key="1">
    <citation type="submission" date="2024-02" db="EMBL/GenBank/DDBJ databases">
        <title>De novo assembly and annotation of 12 fungi associated with fruit tree decline syndrome in Ontario, Canada.</title>
        <authorList>
            <person name="Sulman M."/>
            <person name="Ellouze W."/>
            <person name="Ilyukhin E."/>
        </authorList>
    </citation>
    <scope>NUCLEOTIDE SEQUENCE [LARGE SCALE GENOMIC DNA]</scope>
    <source>
        <strain evidence="5 6">M42-189</strain>
    </source>
</reference>
<dbReference type="Gene3D" id="3.30.60.90">
    <property type="match status" value="1"/>
</dbReference>
<protein>
    <recommendedName>
        <fullName evidence="7">ZZ-type domain-containing protein</fullName>
    </recommendedName>
</protein>
<keyword evidence="3" id="KW-0862">Zinc</keyword>
<name>A0ABR3R407_9PLEO</name>
<dbReference type="EMBL" id="JAKJXO020000011">
    <property type="protein sequence ID" value="KAL1598948.1"/>
    <property type="molecule type" value="Genomic_DNA"/>
</dbReference>
<gene>
    <name evidence="5" type="ORF">SLS60_008093</name>
</gene>
<sequence>MSFGFSIGDIITCTQLAAQTYNALKTASKDFEGLRLDVRSLNATLKALADEERCPTSLIHTASPSRREDLRMLLENCTKSMDDLQGAVIKYSSLASVDKRKFSEWLRFASKDKQGPREKLAIHTASINMFLTTLSHGSLGRVEFLLKNSRPSHIPNPLKPPKGSTGFGTLGPRDANPQATAWTELENDMSTEGITSQHVEKFQEELKSYLRYLVRGETPFWIERRTARVQSARHREADTRNSVKEELERYRIEKQAKQLEEGRMERLKLEERRKAEREEATRSDKVSQLIDEFESLFDLDHDTGLEDETDVESINALPEEHDYPYDNHVYATLPGRTKVPHENETPPVDLKVSPFVKEKAKQIREDRQKLEKLVAKRDRARKEGDQMILLDIEMYAIPETTKRLEDLGCRFECNHCDLLIGGKRFHCAICDQGNWDICETCRKEGKRCQSSKHMLKQVSLEEDLRNQLSIDR</sequence>
<feature type="coiled-coil region" evidence="4">
    <location>
        <begin position="240"/>
        <end position="279"/>
    </location>
</feature>
<dbReference type="Proteomes" id="UP001521785">
    <property type="component" value="Unassembled WGS sequence"/>
</dbReference>
<organism evidence="5 6">
    <name type="scientific">Paraconiothyrium brasiliense</name>
    <dbReference type="NCBI Taxonomy" id="300254"/>
    <lineage>
        <taxon>Eukaryota</taxon>
        <taxon>Fungi</taxon>
        <taxon>Dikarya</taxon>
        <taxon>Ascomycota</taxon>
        <taxon>Pezizomycotina</taxon>
        <taxon>Dothideomycetes</taxon>
        <taxon>Pleosporomycetidae</taxon>
        <taxon>Pleosporales</taxon>
        <taxon>Massarineae</taxon>
        <taxon>Didymosphaeriaceae</taxon>
        <taxon>Paraconiothyrium</taxon>
    </lineage>
</organism>
<evidence type="ECO:0000256" key="2">
    <source>
        <dbReference type="ARBA" id="ARBA00022771"/>
    </source>
</evidence>
<evidence type="ECO:0000313" key="5">
    <source>
        <dbReference type="EMBL" id="KAL1598948.1"/>
    </source>
</evidence>
<keyword evidence="2" id="KW-0863">Zinc-finger</keyword>
<evidence type="ECO:0008006" key="7">
    <source>
        <dbReference type="Google" id="ProtNLM"/>
    </source>
</evidence>
<feature type="coiled-coil region" evidence="4">
    <location>
        <begin position="356"/>
        <end position="383"/>
    </location>
</feature>
<evidence type="ECO:0000256" key="4">
    <source>
        <dbReference type="SAM" id="Coils"/>
    </source>
</evidence>
<comment type="caution">
    <text evidence="5">The sequence shown here is derived from an EMBL/GenBank/DDBJ whole genome shotgun (WGS) entry which is preliminary data.</text>
</comment>
<keyword evidence="4" id="KW-0175">Coiled coil</keyword>
<evidence type="ECO:0000256" key="1">
    <source>
        <dbReference type="ARBA" id="ARBA00022723"/>
    </source>
</evidence>
<accession>A0ABR3R407</accession>
<keyword evidence="1" id="KW-0479">Metal-binding</keyword>
<proteinExistence type="predicted"/>
<keyword evidence="6" id="KW-1185">Reference proteome</keyword>
<dbReference type="InterPro" id="IPR043145">
    <property type="entry name" value="Znf_ZZ_sf"/>
</dbReference>